<dbReference type="PROSITE" id="PS51709">
    <property type="entry name" value="G_TRME"/>
    <property type="match status" value="1"/>
</dbReference>
<keyword evidence="6" id="KW-0479">Metal-binding</keyword>
<feature type="binding site" evidence="6">
    <location>
        <begin position="247"/>
        <end position="253"/>
    </location>
    <ligand>
        <name>GTP</name>
        <dbReference type="ChEBI" id="CHEBI:37565"/>
    </ligand>
</feature>
<evidence type="ECO:0000259" key="8">
    <source>
        <dbReference type="PROSITE" id="PS51709"/>
    </source>
</evidence>
<reference evidence="9" key="1">
    <citation type="journal article" date="2021" name="Front. Microbiol.">
        <title>Comprehensive Comparative Genomics and Phenotyping of Methylobacterium Species.</title>
        <authorList>
            <person name="Alessa O."/>
            <person name="Ogura Y."/>
            <person name="Fujitani Y."/>
            <person name="Takami H."/>
            <person name="Hayashi T."/>
            <person name="Sahin N."/>
            <person name="Tani A."/>
        </authorList>
    </citation>
    <scope>NUCLEOTIDE SEQUENCE</scope>
    <source>
        <strain evidence="9">NBRC 15689</strain>
    </source>
</reference>
<dbReference type="Proteomes" id="UP001055156">
    <property type="component" value="Unassembled WGS sequence"/>
</dbReference>
<dbReference type="InterPro" id="IPR018948">
    <property type="entry name" value="GTP-bd_TrmE_N"/>
</dbReference>
<evidence type="ECO:0000256" key="6">
    <source>
        <dbReference type="HAMAP-Rule" id="MF_00379"/>
    </source>
</evidence>
<sequence length="437" mass="45516">MPDEATIFAPASGFGRAAICLIRISGPASAPLLESLSGALPPPRRQSLRTLRAADGTLLDRAVVVFMPGPATFTGQDMAELHLHGGLAVRAAVLRALHAFPGCRAAEPGEFARRAFLAGRIDLTEAEATADLIDAETEAQRRQALRQLEGALGRQVAEWRETAIGLLAQAEAALDFADEGDVADEALDAALGRAASALRDAIRAALRDGRRGERLREGFCVVLAGPPNAGKSTLLNTLAGRDAAIVSHIPGTTRDVIEVRCDLGGLPVVLVDTAGLRETTDPIEAEGVARTRRRIASADLVLHLVPPEGAEEQAQGGVPCLVVRTKADLGEGGAGEADALALSAKTGEGIEALLAAIQRSAESALGGGEALVTRERHRDALTRAAAHLDRVAAPATDLPELIAEDLRLAVRALGEVGGHVGVEEMLDRLFSGFCIGK</sequence>
<evidence type="ECO:0000256" key="3">
    <source>
        <dbReference type="ARBA" id="ARBA00022741"/>
    </source>
</evidence>
<proteinExistence type="inferred from homology"/>
<keyword evidence="3 6" id="KW-0547">Nucleotide-binding</keyword>
<comment type="subunit">
    <text evidence="6">Homodimer. Heterotetramer of two MnmE and two MnmG subunits.</text>
</comment>
<dbReference type="Gene3D" id="1.20.120.430">
    <property type="entry name" value="tRNA modification GTPase MnmE domain 2"/>
    <property type="match status" value="1"/>
</dbReference>
<dbReference type="PANTHER" id="PTHR42714">
    <property type="entry name" value="TRNA MODIFICATION GTPASE GTPBP3"/>
    <property type="match status" value="1"/>
</dbReference>
<dbReference type="Pfam" id="PF12631">
    <property type="entry name" value="MnmE_helical"/>
    <property type="match status" value="1"/>
</dbReference>
<evidence type="ECO:0000256" key="1">
    <source>
        <dbReference type="ARBA" id="ARBA00011043"/>
    </source>
</evidence>
<dbReference type="InterPro" id="IPR005225">
    <property type="entry name" value="Small_GTP-bd"/>
</dbReference>
<dbReference type="HAMAP" id="MF_00379">
    <property type="entry name" value="GTPase_MnmE"/>
    <property type="match status" value="1"/>
</dbReference>
<reference evidence="9" key="2">
    <citation type="submission" date="2021-08" db="EMBL/GenBank/DDBJ databases">
        <authorList>
            <person name="Tani A."/>
            <person name="Ola A."/>
            <person name="Ogura Y."/>
            <person name="Katsura K."/>
            <person name="Hayashi T."/>
        </authorList>
    </citation>
    <scope>NUCLEOTIDE SEQUENCE</scope>
    <source>
        <strain evidence="9">NBRC 15689</strain>
    </source>
</reference>
<protein>
    <recommendedName>
        <fullName evidence="6">tRNA modification GTPase MnmE</fullName>
        <ecNumber evidence="6">3.6.-.-</ecNumber>
    </recommendedName>
</protein>
<dbReference type="NCBIfam" id="NF003661">
    <property type="entry name" value="PRK05291.1-3"/>
    <property type="match status" value="1"/>
</dbReference>
<accession>A0ABQ4T7G0</accession>
<keyword evidence="6" id="KW-0963">Cytoplasm</keyword>
<comment type="caution">
    <text evidence="9">The sequence shown here is derived from an EMBL/GenBank/DDBJ whole genome shotgun (WGS) entry which is preliminary data.</text>
</comment>
<dbReference type="EC" id="3.6.-.-" evidence="6"/>
<dbReference type="Gene3D" id="3.30.1360.120">
    <property type="entry name" value="Probable tRNA modification gtpase trme, domain 1"/>
    <property type="match status" value="1"/>
</dbReference>
<dbReference type="CDD" id="cd04164">
    <property type="entry name" value="trmE"/>
    <property type="match status" value="1"/>
</dbReference>
<dbReference type="InterPro" id="IPR027266">
    <property type="entry name" value="TrmE/GcvT-like"/>
</dbReference>
<dbReference type="InterPro" id="IPR025867">
    <property type="entry name" value="MnmE_helical"/>
</dbReference>
<keyword evidence="4 6" id="KW-0630">Potassium</keyword>
<dbReference type="InterPro" id="IPR027417">
    <property type="entry name" value="P-loop_NTPase"/>
</dbReference>
<feature type="binding site" evidence="6">
    <location>
        <position position="247"/>
    </location>
    <ligand>
        <name>K(+)</name>
        <dbReference type="ChEBI" id="CHEBI:29103"/>
    </ligand>
</feature>
<feature type="binding site" evidence="6">
    <location>
        <begin position="272"/>
        <end position="275"/>
    </location>
    <ligand>
        <name>GTP</name>
        <dbReference type="ChEBI" id="CHEBI:37565"/>
    </ligand>
</feature>
<keyword evidence="2 6" id="KW-0819">tRNA processing</keyword>
<feature type="binding site" evidence="6">
    <location>
        <position position="228"/>
    </location>
    <ligand>
        <name>K(+)</name>
        <dbReference type="ChEBI" id="CHEBI:29103"/>
    </ligand>
</feature>
<feature type="binding site" evidence="6">
    <location>
        <position position="23"/>
    </location>
    <ligand>
        <name>(6S)-5-formyl-5,6,7,8-tetrahydrofolate</name>
        <dbReference type="ChEBI" id="CHEBI:57457"/>
    </ligand>
</feature>
<dbReference type="NCBIfam" id="TIGR00231">
    <property type="entry name" value="small_GTP"/>
    <property type="match status" value="1"/>
</dbReference>
<evidence type="ECO:0000313" key="9">
    <source>
        <dbReference type="EMBL" id="GJE26155.1"/>
    </source>
</evidence>
<comment type="function">
    <text evidence="6">Exhibits a very high intrinsic GTPase hydrolysis rate. Involved in the addition of a carboxymethylaminomethyl (cmnm) group at the wobble position (U34) of certain tRNAs, forming tRNA-cmnm(5)s(2)U34.</text>
</comment>
<feature type="binding site" evidence="6">
    <location>
        <position position="437"/>
    </location>
    <ligand>
        <name>(6S)-5-formyl-5,6,7,8-tetrahydrofolate</name>
        <dbReference type="ChEBI" id="CHEBI:57457"/>
    </ligand>
</feature>
<dbReference type="InterPro" id="IPR004520">
    <property type="entry name" value="GTPase_MnmE"/>
</dbReference>
<evidence type="ECO:0000313" key="10">
    <source>
        <dbReference type="Proteomes" id="UP001055156"/>
    </source>
</evidence>
<dbReference type="InterPro" id="IPR027368">
    <property type="entry name" value="MnmE_dom2"/>
</dbReference>
<name>A0ABQ4T7G0_METOR</name>
<dbReference type="NCBIfam" id="TIGR00450">
    <property type="entry name" value="mnmE_trmE_thdF"/>
    <property type="match status" value="1"/>
</dbReference>
<keyword evidence="6" id="KW-0460">Magnesium</keyword>
<feature type="binding site" evidence="6">
    <location>
        <position position="253"/>
    </location>
    <ligand>
        <name>Mg(2+)</name>
        <dbReference type="ChEBI" id="CHEBI:18420"/>
    </ligand>
</feature>
<dbReference type="RefSeq" id="WP_238310094.1">
    <property type="nucleotide sequence ID" value="NZ_BPQV01000002.1"/>
</dbReference>
<keyword evidence="6" id="KW-0378">Hydrolase</keyword>
<comment type="subcellular location">
    <subcellularLocation>
        <location evidence="6">Cytoplasm</location>
    </subcellularLocation>
</comment>
<evidence type="ECO:0000256" key="5">
    <source>
        <dbReference type="ARBA" id="ARBA00023134"/>
    </source>
</evidence>
<feature type="binding site" evidence="6">
    <location>
        <position position="249"/>
    </location>
    <ligand>
        <name>K(+)</name>
        <dbReference type="ChEBI" id="CHEBI:29103"/>
    </ligand>
</feature>
<evidence type="ECO:0000256" key="2">
    <source>
        <dbReference type="ARBA" id="ARBA00022694"/>
    </source>
</evidence>
<dbReference type="EMBL" id="BPQV01000002">
    <property type="protein sequence ID" value="GJE26155.1"/>
    <property type="molecule type" value="Genomic_DNA"/>
</dbReference>
<dbReference type="PANTHER" id="PTHR42714:SF2">
    <property type="entry name" value="TRNA MODIFICATION GTPASE GTPBP3, MITOCHONDRIAL"/>
    <property type="match status" value="1"/>
</dbReference>
<dbReference type="InterPro" id="IPR006073">
    <property type="entry name" value="GTP-bd"/>
</dbReference>
<dbReference type="Pfam" id="PF10396">
    <property type="entry name" value="TrmE_N"/>
    <property type="match status" value="1"/>
</dbReference>
<comment type="similarity">
    <text evidence="1 6 7">Belongs to the TRAFAC class TrmE-Era-EngA-EngB-Septin-like GTPase superfamily. TrmE GTPase family.</text>
</comment>
<keyword evidence="5 6" id="KW-0342">GTP-binding</keyword>
<comment type="cofactor">
    <cofactor evidence="6">
        <name>K(+)</name>
        <dbReference type="ChEBI" id="CHEBI:29103"/>
    </cofactor>
    <text evidence="6">Binds 1 potassium ion per subunit.</text>
</comment>
<feature type="domain" description="TrmE-type G" evidence="8">
    <location>
        <begin position="218"/>
        <end position="362"/>
    </location>
</feature>
<keyword evidence="10" id="KW-1185">Reference proteome</keyword>
<dbReference type="InterPro" id="IPR031168">
    <property type="entry name" value="G_TrmE"/>
</dbReference>
<evidence type="ECO:0000256" key="4">
    <source>
        <dbReference type="ARBA" id="ARBA00022958"/>
    </source>
</evidence>
<gene>
    <name evidence="6 9" type="primary">mnmE</name>
    <name evidence="6" type="synonym">trmE</name>
    <name evidence="9" type="ORF">LKMONMHP_1002</name>
</gene>
<dbReference type="Pfam" id="PF01926">
    <property type="entry name" value="MMR_HSR1"/>
    <property type="match status" value="1"/>
</dbReference>
<dbReference type="SUPFAM" id="SSF52540">
    <property type="entry name" value="P-loop containing nucleoside triphosphate hydrolases"/>
    <property type="match status" value="1"/>
</dbReference>
<feature type="binding site" evidence="6">
    <location>
        <position position="120"/>
    </location>
    <ligand>
        <name>(6S)-5-formyl-5,6,7,8-tetrahydrofolate</name>
        <dbReference type="ChEBI" id="CHEBI:57457"/>
    </ligand>
</feature>
<feature type="binding site" evidence="6">
    <location>
        <position position="232"/>
    </location>
    <ligand>
        <name>Mg(2+)</name>
        <dbReference type="ChEBI" id="CHEBI:18420"/>
    </ligand>
</feature>
<organism evidence="9 10">
    <name type="scientific">Methylobacterium organophilum</name>
    <dbReference type="NCBI Taxonomy" id="410"/>
    <lineage>
        <taxon>Bacteria</taxon>
        <taxon>Pseudomonadati</taxon>
        <taxon>Pseudomonadota</taxon>
        <taxon>Alphaproteobacteria</taxon>
        <taxon>Hyphomicrobiales</taxon>
        <taxon>Methylobacteriaceae</taxon>
        <taxon>Methylobacterium</taxon>
    </lineage>
</organism>
<feature type="binding site" evidence="6">
    <location>
        <begin position="228"/>
        <end position="233"/>
    </location>
    <ligand>
        <name>GTP</name>
        <dbReference type="ChEBI" id="CHEBI:37565"/>
    </ligand>
</feature>
<evidence type="ECO:0000256" key="7">
    <source>
        <dbReference type="RuleBase" id="RU003313"/>
    </source>
</evidence>
<dbReference type="CDD" id="cd14858">
    <property type="entry name" value="TrmE_N"/>
    <property type="match status" value="1"/>
</dbReference>
<feature type="binding site" evidence="6">
    <location>
        <position position="252"/>
    </location>
    <ligand>
        <name>K(+)</name>
        <dbReference type="ChEBI" id="CHEBI:29103"/>
    </ligand>
</feature>
<comment type="caution">
    <text evidence="6">Lacks conserved residue(s) required for the propagation of feature annotation.</text>
</comment>
<feature type="binding site" evidence="6">
    <location>
        <position position="80"/>
    </location>
    <ligand>
        <name>(6S)-5-formyl-5,6,7,8-tetrahydrofolate</name>
        <dbReference type="ChEBI" id="CHEBI:57457"/>
    </ligand>
</feature>
<dbReference type="Gene3D" id="3.40.50.300">
    <property type="entry name" value="P-loop containing nucleotide triphosphate hydrolases"/>
    <property type="match status" value="1"/>
</dbReference>